<dbReference type="Gene3D" id="3.30.9.100">
    <property type="match status" value="1"/>
</dbReference>
<dbReference type="InterPro" id="IPR036188">
    <property type="entry name" value="FAD/NAD-bd_sf"/>
</dbReference>
<dbReference type="PANTHER" id="PTHR43747">
    <property type="entry name" value="FAD-BINDING PROTEIN"/>
    <property type="match status" value="1"/>
</dbReference>
<comment type="caution">
    <text evidence="2">The sequence shown here is derived from an EMBL/GenBank/DDBJ whole genome shotgun (WGS) entry which is preliminary data.</text>
</comment>
<dbReference type="Pfam" id="PF01494">
    <property type="entry name" value="FAD_binding_3"/>
    <property type="match status" value="1"/>
</dbReference>
<dbReference type="EMBL" id="JAFMYU010000003">
    <property type="protein sequence ID" value="MBO0930242.1"/>
    <property type="molecule type" value="Genomic_DNA"/>
</dbReference>
<name>A0A939G4T8_9BACT</name>
<evidence type="ECO:0000259" key="1">
    <source>
        <dbReference type="Pfam" id="PF01494"/>
    </source>
</evidence>
<dbReference type="PRINTS" id="PR00420">
    <property type="entry name" value="RNGMNOXGNASE"/>
</dbReference>
<keyword evidence="3" id="KW-1185">Reference proteome</keyword>
<protein>
    <submittedName>
        <fullName evidence="2">Lysine-epsilon-oxidase maturase LodB</fullName>
    </submittedName>
</protein>
<dbReference type="InterPro" id="IPR002938">
    <property type="entry name" value="FAD-bd"/>
</dbReference>
<dbReference type="RefSeq" id="WP_207334210.1">
    <property type="nucleotide sequence ID" value="NZ_JAFMYU010000003.1"/>
</dbReference>
<evidence type="ECO:0000313" key="3">
    <source>
        <dbReference type="Proteomes" id="UP000664795"/>
    </source>
</evidence>
<proteinExistence type="predicted"/>
<dbReference type="SUPFAM" id="SSF51905">
    <property type="entry name" value="FAD/NAD(P)-binding domain"/>
    <property type="match status" value="1"/>
</dbReference>
<evidence type="ECO:0000313" key="2">
    <source>
        <dbReference type="EMBL" id="MBO0930242.1"/>
    </source>
</evidence>
<accession>A0A939G4T8</accession>
<sequence length="371" mass="40468">MASSLQTDVLIVGGGPAGAATALGLLTYSGLRVLIVESSDLSAVRVGEQVDPSLFDLLAYLQITREQLEEDSFIQGYNTLSAWGSSHISSRSSITSSREAAYQLDREKFDLLLLGKAAEKGAVVMPRARCMHFQQSADGHWTVQVKHQTRGELSVQARYVVDATGRQSSIARQLGIGAAVKDQLVAVGAFLQVGEGGSVRQEVMLETVEEGWWYCATLPNRQVVTTLFSDADMVKERQLQKPANWNALLARTVHVKQRVANSTAFGSPWVRGAFSKRIDTTARPHFMAVGDAAASFDPVSSLGIGFAVSSGCHAARALCQLDEGDGAAINTYQQSIDTIFDQYLSTKATYYSQEKRWLTAPFWQRRTATTY</sequence>
<dbReference type="Proteomes" id="UP000664795">
    <property type="component" value="Unassembled WGS sequence"/>
</dbReference>
<dbReference type="PANTHER" id="PTHR43747:SF1">
    <property type="entry name" value="SLR1998 PROTEIN"/>
    <property type="match status" value="1"/>
</dbReference>
<organism evidence="2 3">
    <name type="scientific">Fibrella aquatilis</name>
    <dbReference type="NCBI Taxonomy" id="2817059"/>
    <lineage>
        <taxon>Bacteria</taxon>
        <taxon>Pseudomonadati</taxon>
        <taxon>Bacteroidota</taxon>
        <taxon>Cytophagia</taxon>
        <taxon>Cytophagales</taxon>
        <taxon>Spirosomataceae</taxon>
        <taxon>Fibrella</taxon>
    </lineage>
</organism>
<dbReference type="GO" id="GO:0071949">
    <property type="term" value="F:FAD binding"/>
    <property type="evidence" value="ECO:0007669"/>
    <property type="project" value="InterPro"/>
</dbReference>
<gene>
    <name evidence="2" type="primary">lodB</name>
    <name evidence="2" type="ORF">J2I48_04510</name>
</gene>
<dbReference type="NCBIfam" id="NF038171">
    <property type="entry name" value="maturase_LodB"/>
    <property type="match status" value="1"/>
</dbReference>
<feature type="domain" description="FAD-binding" evidence="1">
    <location>
        <begin position="6"/>
        <end position="334"/>
    </location>
</feature>
<dbReference type="Gene3D" id="3.50.50.60">
    <property type="entry name" value="FAD/NAD(P)-binding domain"/>
    <property type="match status" value="1"/>
</dbReference>
<reference evidence="2 3" key="1">
    <citation type="submission" date="2021-03" db="EMBL/GenBank/DDBJ databases">
        <title>Fibrella sp. HMF5036 genome sequencing and assembly.</title>
        <authorList>
            <person name="Kang H."/>
            <person name="Kim H."/>
            <person name="Bae S."/>
            <person name="Joh K."/>
        </authorList>
    </citation>
    <scope>NUCLEOTIDE SEQUENCE [LARGE SCALE GENOMIC DNA]</scope>
    <source>
        <strain evidence="2 3">HMF5036</strain>
    </source>
</reference>
<dbReference type="InterPro" id="IPR050816">
    <property type="entry name" value="Flavin-dep_Halogenase_NPB"/>
</dbReference>
<dbReference type="AlphaFoldDB" id="A0A939G4T8"/>